<dbReference type="Proteomes" id="UP000745577">
    <property type="component" value="Unassembled WGS sequence"/>
</dbReference>
<dbReference type="SUPFAM" id="SSF55166">
    <property type="entry name" value="Hedgehog/DD-peptidase"/>
    <property type="match status" value="1"/>
</dbReference>
<protein>
    <submittedName>
        <fullName evidence="2">M15 family metallopeptidase</fullName>
    </submittedName>
</protein>
<organism evidence="2 3">
    <name type="scientific">Candidatus Dojkabacteria bacterium</name>
    <dbReference type="NCBI Taxonomy" id="2099670"/>
    <lineage>
        <taxon>Bacteria</taxon>
        <taxon>Candidatus Dojkabacteria</taxon>
    </lineage>
</organism>
<dbReference type="GO" id="GO:0008233">
    <property type="term" value="F:peptidase activity"/>
    <property type="evidence" value="ECO:0007669"/>
    <property type="project" value="InterPro"/>
</dbReference>
<dbReference type="InterPro" id="IPR058193">
    <property type="entry name" value="VanY/YodJ_core_dom"/>
</dbReference>
<sequence length="458" mass="52492">VWPIYQLKNSVDELNEEINQHNLENWLKSYALVSTDNPPVSDEMNKNALLNSIINYNKSLEDNNKKLFIELPVINIVSVEKYDRELDPPIEYNSSNRLPLGERILLDGGEKYLQNETHAEFDTEILIFVDSIEEVKTPKKMLYGELPREQFRDHLQEELIAIQATKDSSTDYFDDSVRNSETLKKLKYQDINIDFVQDEKIISGEISLLDTSCSSNYSLKYGYQIDTDKYTIYDLTDLKLKDCRIVQSFSPPVETKMLTCSDCKYAPVDKTYFLPSTYSPSLVPTNLPGGGYLTSETLAALNQIASELKKQGVNIYVTSAFRSYQQQQDAFNYWVNRELATGLDLQSARAKANIYSAFPGHSEHQLGTTLDIRCEDCSAFSKDVASNPVYQFLQKHAHEYGFIISYPAGKQHLTGYTYEPWHIRYIGVGLATELNNRNYQSTSNSEYLTKFLLEKGMY</sequence>
<dbReference type="PANTHER" id="PTHR34385">
    <property type="entry name" value="D-ALANYL-D-ALANINE CARBOXYPEPTIDASE"/>
    <property type="match status" value="1"/>
</dbReference>
<dbReference type="EMBL" id="JAGQLL010000105">
    <property type="protein sequence ID" value="MCA9380622.1"/>
    <property type="molecule type" value="Genomic_DNA"/>
</dbReference>
<evidence type="ECO:0000313" key="2">
    <source>
        <dbReference type="EMBL" id="MCA9380622.1"/>
    </source>
</evidence>
<reference evidence="2" key="2">
    <citation type="journal article" date="2021" name="Microbiome">
        <title>Successional dynamics and alternative stable states in a saline activated sludge microbial community over 9 years.</title>
        <authorList>
            <person name="Wang Y."/>
            <person name="Ye J."/>
            <person name="Ju F."/>
            <person name="Liu L."/>
            <person name="Boyd J.A."/>
            <person name="Deng Y."/>
            <person name="Parks D.H."/>
            <person name="Jiang X."/>
            <person name="Yin X."/>
            <person name="Woodcroft B.J."/>
            <person name="Tyson G.W."/>
            <person name="Hugenholtz P."/>
            <person name="Polz M.F."/>
            <person name="Zhang T."/>
        </authorList>
    </citation>
    <scope>NUCLEOTIDE SEQUENCE</scope>
    <source>
        <strain evidence="2">HKST-UBA15</strain>
    </source>
</reference>
<dbReference type="Gene3D" id="3.30.1380.10">
    <property type="match status" value="1"/>
</dbReference>
<dbReference type="Pfam" id="PF02557">
    <property type="entry name" value="VanY"/>
    <property type="match status" value="1"/>
</dbReference>
<feature type="non-terminal residue" evidence="2">
    <location>
        <position position="1"/>
    </location>
</feature>
<dbReference type="AlphaFoldDB" id="A0A955IAE5"/>
<accession>A0A955IAE5</accession>
<proteinExistence type="predicted"/>
<name>A0A955IAE5_9BACT</name>
<dbReference type="InterPro" id="IPR009045">
    <property type="entry name" value="Zn_M74/Hedgehog-like"/>
</dbReference>
<gene>
    <name evidence="2" type="ORF">KC675_05590</name>
</gene>
<feature type="domain" description="D-alanyl-D-alanine carboxypeptidase-like core" evidence="1">
    <location>
        <begin position="292"/>
        <end position="427"/>
    </location>
</feature>
<dbReference type="GO" id="GO:0006508">
    <property type="term" value="P:proteolysis"/>
    <property type="evidence" value="ECO:0007669"/>
    <property type="project" value="InterPro"/>
</dbReference>
<reference evidence="2" key="1">
    <citation type="submission" date="2020-04" db="EMBL/GenBank/DDBJ databases">
        <authorList>
            <person name="Zhang T."/>
        </authorList>
    </citation>
    <scope>NUCLEOTIDE SEQUENCE</scope>
    <source>
        <strain evidence="2">HKST-UBA15</strain>
    </source>
</reference>
<evidence type="ECO:0000313" key="3">
    <source>
        <dbReference type="Proteomes" id="UP000745577"/>
    </source>
</evidence>
<dbReference type="CDD" id="cd14852">
    <property type="entry name" value="LD-carboxypeptidase"/>
    <property type="match status" value="1"/>
</dbReference>
<evidence type="ECO:0000259" key="1">
    <source>
        <dbReference type="Pfam" id="PF02557"/>
    </source>
</evidence>
<comment type="caution">
    <text evidence="2">The sequence shown here is derived from an EMBL/GenBank/DDBJ whole genome shotgun (WGS) entry which is preliminary data.</text>
</comment>
<dbReference type="PANTHER" id="PTHR34385:SF1">
    <property type="entry name" value="PEPTIDOGLYCAN L-ALANYL-D-GLUTAMATE ENDOPEPTIDASE CWLK"/>
    <property type="match status" value="1"/>
</dbReference>
<dbReference type="InterPro" id="IPR052179">
    <property type="entry name" value="DD-CPase-like"/>
</dbReference>
<dbReference type="InterPro" id="IPR003709">
    <property type="entry name" value="VanY-like_core_dom"/>
</dbReference>